<feature type="compositionally biased region" description="Low complexity" evidence="7">
    <location>
        <begin position="393"/>
        <end position="404"/>
    </location>
</feature>
<comment type="similarity">
    <text evidence="2">Belongs to the WD repeat SWD2 family.</text>
</comment>
<keyword evidence="5" id="KW-0539">Nucleus</keyword>
<dbReference type="HOGENOM" id="CLU_445494_0_0_1"/>
<dbReference type="PANTHER" id="PTHR19861">
    <property type="entry name" value="WD40 REPEAT PROTEIN SWD2"/>
    <property type="match status" value="1"/>
</dbReference>
<dbReference type="GO" id="GO:0016070">
    <property type="term" value="P:RNA metabolic process"/>
    <property type="evidence" value="ECO:0007669"/>
    <property type="project" value="UniProtKB-ARBA"/>
</dbReference>
<name>A0A066XBU8_COLSU</name>
<gene>
    <name evidence="9" type="ORF">CSUB01_03012</name>
</gene>
<evidence type="ECO:0000256" key="5">
    <source>
        <dbReference type="ARBA" id="ARBA00023242"/>
    </source>
</evidence>
<dbReference type="InterPro" id="IPR036322">
    <property type="entry name" value="WD40_repeat_dom_sf"/>
</dbReference>
<dbReference type="eggNOG" id="KOG1446">
    <property type="taxonomic scope" value="Eukaryota"/>
</dbReference>
<proteinExistence type="inferred from homology"/>
<dbReference type="SUPFAM" id="SSF50978">
    <property type="entry name" value="WD40 repeat-like"/>
    <property type="match status" value="1"/>
</dbReference>
<comment type="caution">
    <text evidence="9">The sequence shown here is derived from an EMBL/GenBank/DDBJ whole genome shotgun (WGS) entry which is preliminary data.</text>
</comment>
<dbReference type="AlphaFoldDB" id="A0A066XBU8"/>
<evidence type="ECO:0000256" key="1">
    <source>
        <dbReference type="ARBA" id="ARBA00004123"/>
    </source>
</evidence>
<dbReference type="InterPro" id="IPR037867">
    <property type="entry name" value="Swd2/WDR82"/>
</dbReference>
<evidence type="ECO:0000313" key="10">
    <source>
        <dbReference type="Proteomes" id="UP000027238"/>
    </source>
</evidence>
<evidence type="ECO:0000256" key="6">
    <source>
        <dbReference type="PROSITE-ProRule" id="PRU00221"/>
    </source>
</evidence>
<dbReference type="PROSITE" id="PS50082">
    <property type="entry name" value="WD_REPEATS_2"/>
    <property type="match status" value="1"/>
</dbReference>
<dbReference type="SMART" id="SM00320">
    <property type="entry name" value="WD40"/>
    <property type="match status" value="4"/>
</dbReference>
<keyword evidence="10" id="KW-1185">Reference proteome</keyword>
<dbReference type="Pfam" id="PF05486">
    <property type="entry name" value="SRP9-21"/>
    <property type="match status" value="1"/>
</dbReference>
<dbReference type="InterPro" id="IPR039432">
    <property type="entry name" value="SRP9_dom"/>
</dbReference>
<dbReference type="GO" id="GO:0003682">
    <property type="term" value="F:chromatin binding"/>
    <property type="evidence" value="ECO:0007669"/>
    <property type="project" value="TreeGrafter"/>
</dbReference>
<feature type="domain" description="SRP9" evidence="8">
    <location>
        <begin position="476"/>
        <end position="558"/>
    </location>
</feature>
<evidence type="ECO:0000256" key="4">
    <source>
        <dbReference type="ARBA" id="ARBA00022737"/>
    </source>
</evidence>
<reference evidence="10" key="1">
    <citation type="journal article" date="2014" name="Genome Announc.">
        <title>Draft genome sequence of Colletotrichum sublineola, a destructive pathogen of cultivated sorghum.</title>
        <authorList>
            <person name="Baroncelli R."/>
            <person name="Sanz-Martin J.M."/>
            <person name="Rech G.E."/>
            <person name="Sukno S.A."/>
            <person name="Thon M.R."/>
        </authorList>
    </citation>
    <scope>NUCLEOTIDE SEQUENCE [LARGE SCALE GENOMIC DNA]</scope>
    <source>
        <strain evidence="10">TX430BB</strain>
    </source>
</reference>
<dbReference type="GO" id="GO:0048188">
    <property type="term" value="C:Set1C/COMPASS complex"/>
    <property type="evidence" value="ECO:0007669"/>
    <property type="project" value="TreeGrafter"/>
</dbReference>
<dbReference type="OrthoDB" id="27537at2759"/>
<accession>A0A066XBU8</accession>
<evidence type="ECO:0000256" key="7">
    <source>
        <dbReference type="SAM" id="MobiDB-lite"/>
    </source>
</evidence>
<feature type="region of interest" description="Disordered" evidence="7">
    <location>
        <begin position="445"/>
        <end position="517"/>
    </location>
</feature>
<feature type="region of interest" description="Disordered" evidence="7">
    <location>
        <begin position="594"/>
        <end position="613"/>
    </location>
</feature>
<evidence type="ECO:0000313" key="9">
    <source>
        <dbReference type="EMBL" id="KDN66427.1"/>
    </source>
</evidence>
<feature type="repeat" description="WD" evidence="6">
    <location>
        <begin position="136"/>
        <end position="171"/>
    </location>
</feature>
<dbReference type="InterPro" id="IPR015943">
    <property type="entry name" value="WD40/YVTN_repeat-like_dom_sf"/>
</dbReference>
<organism evidence="9 10">
    <name type="scientific">Colletotrichum sublineola</name>
    <name type="common">Sorghum anthracnose fungus</name>
    <dbReference type="NCBI Taxonomy" id="1173701"/>
    <lineage>
        <taxon>Eukaryota</taxon>
        <taxon>Fungi</taxon>
        <taxon>Dikarya</taxon>
        <taxon>Ascomycota</taxon>
        <taxon>Pezizomycotina</taxon>
        <taxon>Sordariomycetes</taxon>
        <taxon>Hypocreomycetidae</taxon>
        <taxon>Glomerellales</taxon>
        <taxon>Glomerellaceae</taxon>
        <taxon>Colletotrichum</taxon>
        <taxon>Colletotrichum graminicola species complex</taxon>
    </lineage>
</organism>
<sequence>MASTPMDLDYRESTPANGTSLNITRSLAANNTTQLSEVISSFRPTKLFKRDDIKDGRPQPHVLSLDFDDPGELLMTSESDETIQIYNVKDGRHEKSLLSKKYGAKLARFTHTSSSIIYANQIRYLATHDNSFIRYFEGHERSVTDITVHPGADNFISCSQDNTVRLWNISTKQWCGQLNLNSPYLAAYDPSGQIFAVASPSSGTVLLYDCRNYDKAPFATFDLVEVGRHVDPQFIVRGWTKLEFSNDGKHILVGTRGSGHFLLDAFDGSLKAYLRKPEGGARRLAAGETITVNGAPRIEQPTIESSGECCFSVDGRYVLSGSKKDVLVWDTLAAPQNDTKTLNPSWTLEDKREAAVMAFNPRYNFFATADQELNPTEIPSSTDKATTTYHLSTTPNVTPRPTTTAQPLPCEQPSNLPNTSRALSEFLSASTGTTIAVRTPYNTLTGSARLRPTHNTQCRPTRPARNGWSSPHFSFKPAQQPITTKYSIQPVKPRKPKTSTENATVTEDASMADAKPPRGSLILKTFDPASGVTLKYRTTKAAEVSRLITCLGTLGRTMSTSKAPVEVKDEPMTDAANSTGGVAGTPAAGEDTLVGGVASAGGGAGKKKKKGKK</sequence>
<dbReference type="Proteomes" id="UP000027238">
    <property type="component" value="Unassembled WGS sequence"/>
</dbReference>
<keyword evidence="4" id="KW-0677">Repeat</keyword>
<evidence type="ECO:0000259" key="8">
    <source>
        <dbReference type="Pfam" id="PF05486"/>
    </source>
</evidence>
<dbReference type="Gene3D" id="2.130.10.10">
    <property type="entry name" value="YVTN repeat-like/Quinoprotein amine dehydrogenase"/>
    <property type="match status" value="1"/>
</dbReference>
<dbReference type="STRING" id="1173701.A0A066XBU8"/>
<dbReference type="InterPro" id="IPR001680">
    <property type="entry name" value="WD40_rpt"/>
</dbReference>
<evidence type="ECO:0000256" key="3">
    <source>
        <dbReference type="ARBA" id="ARBA00022574"/>
    </source>
</evidence>
<dbReference type="Pfam" id="PF00400">
    <property type="entry name" value="WD40"/>
    <property type="match status" value="2"/>
</dbReference>
<dbReference type="PANTHER" id="PTHR19861:SF0">
    <property type="entry name" value="WD REPEAT-CONTAINING PROTEIN 82"/>
    <property type="match status" value="1"/>
</dbReference>
<keyword evidence="3 6" id="KW-0853">WD repeat</keyword>
<protein>
    <submittedName>
        <fullName evidence="9">Putative WD domain-containing protein</fullName>
    </submittedName>
</protein>
<evidence type="ECO:0000256" key="2">
    <source>
        <dbReference type="ARBA" id="ARBA00005616"/>
    </source>
</evidence>
<feature type="region of interest" description="Disordered" evidence="7">
    <location>
        <begin position="390"/>
        <end position="414"/>
    </location>
</feature>
<dbReference type="PROSITE" id="PS50294">
    <property type="entry name" value="WD_REPEATS_REGION"/>
    <property type="match status" value="1"/>
</dbReference>
<comment type="subcellular location">
    <subcellularLocation>
        <location evidence="1">Nucleus</location>
    </subcellularLocation>
</comment>
<dbReference type="EMBL" id="JMSE01000933">
    <property type="protein sequence ID" value="KDN66427.1"/>
    <property type="molecule type" value="Genomic_DNA"/>
</dbReference>